<organism evidence="1 2">
    <name type="scientific">Temnothorax longispinosus</name>
    <dbReference type="NCBI Taxonomy" id="300112"/>
    <lineage>
        <taxon>Eukaryota</taxon>
        <taxon>Metazoa</taxon>
        <taxon>Ecdysozoa</taxon>
        <taxon>Arthropoda</taxon>
        <taxon>Hexapoda</taxon>
        <taxon>Insecta</taxon>
        <taxon>Pterygota</taxon>
        <taxon>Neoptera</taxon>
        <taxon>Endopterygota</taxon>
        <taxon>Hymenoptera</taxon>
        <taxon>Apocrita</taxon>
        <taxon>Aculeata</taxon>
        <taxon>Formicoidea</taxon>
        <taxon>Formicidae</taxon>
        <taxon>Myrmicinae</taxon>
        <taxon>Temnothorax</taxon>
    </lineage>
</organism>
<keyword evidence="2" id="KW-1185">Reference proteome</keyword>
<protein>
    <submittedName>
        <fullName evidence="1">Uncharacterized protein</fullName>
    </submittedName>
</protein>
<dbReference type="AlphaFoldDB" id="A0A4S2J9Z7"/>
<dbReference type="Proteomes" id="UP000310200">
    <property type="component" value="Unassembled WGS sequence"/>
</dbReference>
<gene>
    <name evidence="1" type="ORF">DBV15_01121</name>
</gene>
<sequence length="131" mass="14875">MFSWAIDSRDREIEVGIDVSLNEELHERERDKGGTTMLMKAVHILEKPSQEEDCWCRWATGKRGISRLSSLVAIKAIDRNQVPFNIQRHMIVESIARGSHFVFGMLELPWAQVSANLTPLTASGTYFTLSL</sequence>
<evidence type="ECO:0000313" key="1">
    <source>
        <dbReference type="EMBL" id="TGZ32162.1"/>
    </source>
</evidence>
<comment type="caution">
    <text evidence="1">The sequence shown here is derived from an EMBL/GenBank/DDBJ whole genome shotgun (WGS) entry which is preliminary data.</text>
</comment>
<proteinExistence type="predicted"/>
<reference evidence="1 2" key="1">
    <citation type="journal article" date="2019" name="Philos. Trans. R. Soc. Lond., B, Biol. Sci.">
        <title>Ant behaviour and brain gene expression of defending hosts depend on the ecological success of the intruding social parasite.</title>
        <authorList>
            <person name="Kaur R."/>
            <person name="Stoldt M."/>
            <person name="Jongepier E."/>
            <person name="Feldmeyer B."/>
            <person name="Menzel F."/>
            <person name="Bornberg-Bauer E."/>
            <person name="Foitzik S."/>
        </authorList>
    </citation>
    <scope>NUCLEOTIDE SEQUENCE [LARGE SCALE GENOMIC DNA]</scope>
    <source>
        <tissue evidence="1">Whole body</tissue>
    </source>
</reference>
<dbReference type="EMBL" id="QBLH01003951">
    <property type="protein sequence ID" value="TGZ32162.1"/>
    <property type="molecule type" value="Genomic_DNA"/>
</dbReference>
<evidence type="ECO:0000313" key="2">
    <source>
        <dbReference type="Proteomes" id="UP000310200"/>
    </source>
</evidence>
<accession>A0A4S2J9Z7</accession>
<name>A0A4S2J9Z7_9HYME</name>